<name>A0A7T6Z4F5_9BACI</name>
<accession>A0A7T6Z4F5</accession>
<organism evidence="1 2">
    <name type="scientific">Salicibibacter cibarius</name>
    <dbReference type="NCBI Taxonomy" id="2743000"/>
    <lineage>
        <taxon>Bacteria</taxon>
        <taxon>Bacillati</taxon>
        <taxon>Bacillota</taxon>
        <taxon>Bacilli</taxon>
        <taxon>Bacillales</taxon>
        <taxon>Bacillaceae</taxon>
        <taxon>Salicibibacter</taxon>
    </lineage>
</organism>
<gene>
    <name evidence="1" type="ORF">HUG15_13875</name>
</gene>
<dbReference type="Proteomes" id="UP000595823">
    <property type="component" value="Chromosome"/>
</dbReference>
<proteinExistence type="predicted"/>
<sequence length="101" mass="11590">MSDFVYGEYCGEPLPRKGADYDSIGIYKENGLLLELRVSGTALAATEETGINHENSYEWLWKTALNFIEELDNEKKILQILPTDVRSGKLVTQWHELRVEE</sequence>
<evidence type="ECO:0000313" key="1">
    <source>
        <dbReference type="EMBL" id="QQK76542.1"/>
    </source>
</evidence>
<evidence type="ECO:0000313" key="2">
    <source>
        <dbReference type="Proteomes" id="UP000595823"/>
    </source>
</evidence>
<protein>
    <submittedName>
        <fullName evidence="1">Uncharacterized protein</fullName>
    </submittedName>
</protein>
<keyword evidence="2" id="KW-1185">Reference proteome</keyword>
<dbReference type="EMBL" id="CP054705">
    <property type="protein sequence ID" value="QQK76542.1"/>
    <property type="molecule type" value="Genomic_DNA"/>
</dbReference>
<dbReference type="RefSeq" id="WP_200123671.1">
    <property type="nucleotide sequence ID" value="NZ_CP054705.1"/>
</dbReference>
<reference evidence="1 2" key="1">
    <citation type="submission" date="2020-06" db="EMBL/GenBank/DDBJ databases">
        <title>Genomic analysis of Salicibibacter sp. NKC5-3.</title>
        <authorList>
            <person name="Oh Y.J."/>
        </authorList>
    </citation>
    <scope>NUCLEOTIDE SEQUENCE [LARGE SCALE GENOMIC DNA]</scope>
    <source>
        <strain evidence="1 2">NKC5-3</strain>
    </source>
</reference>
<dbReference type="KEGG" id="scia:HUG15_13875"/>
<dbReference type="AlphaFoldDB" id="A0A7T6Z4F5"/>